<dbReference type="AlphaFoldDB" id="A0A2T6KLH2"/>
<protein>
    <submittedName>
        <fullName evidence="1">Uncharacterized protein DUF3467</fullName>
    </submittedName>
</protein>
<evidence type="ECO:0000313" key="2">
    <source>
        <dbReference type="Proteomes" id="UP000244523"/>
    </source>
</evidence>
<dbReference type="RefSeq" id="WP_108385245.1">
    <property type="nucleotide sequence ID" value="NZ_QBUD01000002.1"/>
</dbReference>
<sequence length="107" mass="11905">MADDKNELGGLNPALEGEQKASITWDDANMQTAFANVVNIQGTREQVELFFGTNRSWNPAADAGLKVDLTNRMILTPFAAKRLNTILTNVLREYEARHGVLKTDDQK</sequence>
<dbReference type="Proteomes" id="UP000244523">
    <property type="component" value="Unassembled WGS sequence"/>
</dbReference>
<name>A0A2T6KLH2_9RHOB</name>
<accession>A0A2T6KLH2</accession>
<reference evidence="1 2" key="1">
    <citation type="submission" date="2018-04" db="EMBL/GenBank/DDBJ databases">
        <title>Genomic Encyclopedia of Archaeal and Bacterial Type Strains, Phase II (KMG-II): from individual species to whole genera.</title>
        <authorList>
            <person name="Goeker M."/>
        </authorList>
    </citation>
    <scope>NUCLEOTIDE SEQUENCE [LARGE SCALE GENOMIC DNA]</scope>
    <source>
        <strain evidence="1 2">DSM 29955</strain>
    </source>
</reference>
<dbReference type="EMBL" id="QBUD01000002">
    <property type="protein sequence ID" value="PUB17065.1"/>
    <property type="molecule type" value="Genomic_DNA"/>
</dbReference>
<evidence type="ECO:0000313" key="1">
    <source>
        <dbReference type="EMBL" id="PUB17065.1"/>
    </source>
</evidence>
<comment type="caution">
    <text evidence="1">The sequence shown here is derived from an EMBL/GenBank/DDBJ whole genome shotgun (WGS) entry which is preliminary data.</text>
</comment>
<gene>
    <name evidence="1" type="ORF">C8N45_10275</name>
</gene>
<dbReference type="Pfam" id="PF11950">
    <property type="entry name" value="DUF3467"/>
    <property type="match status" value="1"/>
</dbReference>
<dbReference type="OrthoDB" id="9798280at2"/>
<dbReference type="InterPro" id="IPR021857">
    <property type="entry name" value="DUF3467"/>
</dbReference>
<organism evidence="1 2">
    <name type="scientific">Yoonia sediminilitoris</name>
    <dbReference type="NCBI Taxonomy" id="1286148"/>
    <lineage>
        <taxon>Bacteria</taxon>
        <taxon>Pseudomonadati</taxon>
        <taxon>Pseudomonadota</taxon>
        <taxon>Alphaproteobacteria</taxon>
        <taxon>Rhodobacterales</taxon>
        <taxon>Paracoccaceae</taxon>
        <taxon>Yoonia</taxon>
    </lineage>
</organism>
<proteinExistence type="predicted"/>
<keyword evidence="2" id="KW-1185">Reference proteome</keyword>